<evidence type="ECO:0000313" key="3">
    <source>
        <dbReference type="Proteomes" id="UP000293296"/>
    </source>
</evidence>
<proteinExistence type="predicted"/>
<dbReference type="Gene3D" id="3.40.630.30">
    <property type="match status" value="1"/>
</dbReference>
<dbReference type="OrthoDB" id="9797178at2"/>
<dbReference type="Proteomes" id="UP000293296">
    <property type="component" value="Chromosome"/>
</dbReference>
<evidence type="ECO:0000313" key="2">
    <source>
        <dbReference type="EMBL" id="QAZ66425.1"/>
    </source>
</evidence>
<sequence>MGIRTERPGDETPIARLLYAAFHNHPQHPPGAEPVEHEIVARLRADAALALSLVAEADGDIVGHLALSPARVGASGPGWLLLGPLGVLPARQGQGIGSALVRQALGRLAGTGPAGGVLVGDPGFYGRFGFAAVPGLGWPGVPERYVLAVSFGQVRPVGDIVAHAAFGVAAS</sequence>
<accession>A0A4P6HI02</accession>
<dbReference type="EMBL" id="CP026538">
    <property type="protein sequence ID" value="QAZ66425.1"/>
    <property type="molecule type" value="Genomic_DNA"/>
</dbReference>
<dbReference type="RefSeq" id="WP_129349680.1">
    <property type="nucleotide sequence ID" value="NZ_CP026538.1"/>
</dbReference>
<gene>
    <name evidence="2" type="ORF">C3Y92_03860</name>
</gene>
<dbReference type="PROSITE" id="PS51186">
    <property type="entry name" value="GNAT"/>
    <property type="match status" value="1"/>
</dbReference>
<feature type="domain" description="N-acetyltransferase" evidence="1">
    <location>
        <begin position="1"/>
        <end position="152"/>
    </location>
</feature>
<dbReference type="SUPFAM" id="SSF55729">
    <property type="entry name" value="Acyl-CoA N-acyltransferases (Nat)"/>
    <property type="match status" value="1"/>
</dbReference>
<dbReference type="InterPro" id="IPR000182">
    <property type="entry name" value="GNAT_dom"/>
</dbReference>
<protein>
    <submittedName>
        <fullName evidence="2">GNAT family N-acetyltransferase</fullName>
    </submittedName>
</protein>
<dbReference type="InterPro" id="IPR016181">
    <property type="entry name" value="Acyl_CoA_acyltransferase"/>
</dbReference>
<keyword evidence="2" id="KW-0808">Transferase</keyword>
<keyword evidence="3" id="KW-1185">Reference proteome</keyword>
<evidence type="ECO:0000259" key="1">
    <source>
        <dbReference type="PROSITE" id="PS51186"/>
    </source>
</evidence>
<dbReference type="Pfam" id="PF13508">
    <property type="entry name" value="Acetyltransf_7"/>
    <property type="match status" value="1"/>
</dbReference>
<reference evidence="2 3" key="1">
    <citation type="submission" date="2018-02" db="EMBL/GenBank/DDBJ databases">
        <title>Genome sequence of Desulfovibrio carbinolicus DSM 3852.</title>
        <authorList>
            <person name="Wilbanks E."/>
            <person name="Skennerton C.T."/>
            <person name="Orphan V.J."/>
        </authorList>
    </citation>
    <scope>NUCLEOTIDE SEQUENCE [LARGE SCALE GENOMIC DNA]</scope>
    <source>
        <strain evidence="2 3">DSM 3852</strain>
    </source>
</reference>
<name>A0A4P6HI02_9BACT</name>
<dbReference type="KEGG" id="dcb:C3Y92_03860"/>
<dbReference type="GO" id="GO:0016747">
    <property type="term" value="F:acyltransferase activity, transferring groups other than amino-acyl groups"/>
    <property type="evidence" value="ECO:0007669"/>
    <property type="project" value="InterPro"/>
</dbReference>
<dbReference type="AlphaFoldDB" id="A0A4P6HI02"/>
<organism evidence="2 3">
    <name type="scientific">Solidesulfovibrio carbinolicus</name>
    <dbReference type="NCBI Taxonomy" id="296842"/>
    <lineage>
        <taxon>Bacteria</taxon>
        <taxon>Pseudomonadati</taxon>
        <taxon>Thermodesulfobacteriota</taxon>
        <taxon>Desulfovibrionia</taxon>
        <taxon>Desulfovibrionales</taxon>
        <taxon>Desulfovibrionaceae</taxon>
        <taxon>Solidesulfovibrio</taxon>
    </lineage>
</organism>